<keyword evidence="3" id="KW-1185">Reference proteome</keyword>
<evidence type="ECO:0000259" key="1">
    <source>
        <dbReference type="PROSITE" id="PS51857"/>
    </source>
</evidence>
<dbReference type="SUPFAM" id="SSF50249">
    <property type="entry name" value="Nucleic acid-binding proteins"/>
    <property type="match status" value="1"/>
</dbReference>
<reference evidence="2 3" key="1">
    <citation type="submission" date="2023-11" db="EMBL/GenBank/DDBJ databases">
        <title>A Novel Polar Bacteriovorax (B. antarcticus) Isolated from the Biocrust in Antarctica.</title>
        <authorList>
            <person name="Mun W."/>
            <person name="Choi S.Y."/>
            <person name="Mitchell R.J."/>
        </authorList>
    </citation>
    <scope>NUCLEOTIDE SEQUENCE [LARGE SCALE GENOMIC DNA]</scope>
    <source>
        <strain evidence="2 3">PP10</strain>
    </source>
</reference>
<dbReference type="Proteomes" id="UP001302274">
    <property type="component" value="Unassembled WGS sequence"/>
</dbReference>
<comment type="caution">
    <text evidence="2">The sequence shown here is derived from an EMBL/GenBank/DDBJ whole genome shotgun (WGS) entry which is preliminary data.</text>
</comment>
<organism evidence="2 3">
    <name type="scientific">Bacteriovorax antarcticus</name>
    <dbReference type="NCBI Taxonomy" id="3088717"/>
    <lineage>
        <taxon>Bacteria</taxon>
        <taxon>Pseudomonadati</taxon>
        <taxon>Bdellovibrionota</taxon>
        <taxon>Bacteriovoracia</taxon>
        <taxon>Bacteriovoracales</taxon>
        <taxon>Bacteriovoracaceae</taxon>
        <taxon>Bacteriovorax</taxon>
    </lineage>
</organism>
<sequence length="142" mass="16660">MKKVRVQFVKYDMTKTKNRNRKDMLVDSKSEDAVIAQLERIHKGEKVVKIHEINWDEKQIQEVVRKQKIDDRHTFSGTVNFFDIEKGFGFIQPDEEMDDLFFHKSACTDGVPYDKDRVEFRISEGPKGLCAIHIRIVESESV</sequence>
<evidence type="ECO:0000313" key="2">
    <source>
        <dbReference type="EMBL" id="MEA9357248.1"/>
    </source>
</evidence>
<proteinExistence type="predicted"/>
<name>A0ABU5VY12_9BACT</name>
<dbReference type="Pfam" id="PF00313">
    <property type="entry name" value="CSD"/>
    <property type="match status" value="1"/>
</dbReference>
<dbReference type="SMART" id="SM00357">
    <property type="entry name" value="CSP"/>
    <property type="match status" value="1"/>
</dbReference>
<dbReference type="InterPro" id="IPR002059">
    <property type="entry name" value="CSP_DNA-bd"/>
</dbReference>
<accession>A0ABU5VY12</accession>
<dbReference type="CDD" id="cd04458">
    <property type="entry name" value="CSP_CDS"/>
    <property type="match status" value="1"/>
</dbReference>
<protein>
    <submittedName>
        <fullName evidence="2">Cold shock domain-containing protein</fullName>
    </submittedName>
</protein>
<feature type="domain" description="CSD" evidence="1">
    <location>
        <begin position="74"/>
        <end position="136"/>
    </location>
</feature>
<dbReference type="InterPro" id="IPR011129">
    <property type="entry name" value="CSD"/>
</dbReference>
<dbReference type="PROSITE" id="PS51857">
    <property type="entry name" value="CSD_2"/>
    <property type="match status" value="1"/>
</dbReference>
<gene>
    <name evidence="2" type="ORF">SHI21_13570</name>
</gene>
<dbReference type="RefSeq" id="WP_323577175.1">
    <property type="nucleotide sequence ID" value="NZ_JAYGJQ010000002.1"/>
</dbReference>
<evidence type="ECO:0000313" key="3">
    <source>
        <dbReference type="Proteomes" id="UP001302274"/>
    </source>
</evidence>
<dbReference type="InterPro" id="IPR012340">
    <property type="entry name" value="NA-bd_OB-fold"/>
</dbReference>
<dbReference type="EMBL" id="JAYGJQ010000002">
    <property type="protein sequence ID" value="MEA9357248.1"/>
    <property type="molecule type" value="Genomic_DNA"/>
</dbReference>
<dbReference type="Gene3D" id="2.40.50.140">
    <property type="entry name" value="Nucleic acid-binding proteins"/>
    <property type="match status" value="1"/>
</dbReference>